<evidence type="ECO:0000256" key="1">
    <source>
        <dbReference type="SAM" id="MobiDB-lite"/>
    </source>
</evidence>
<dbReference type="EMBL" id="JAAARO010000017">
    <property type="protein sequence ID" value="KAF5732483.1"/>
    <property type="molecule type" value="Genomic_DNA"/>
</dbReference>
<comment type="caution">
    <text evidence="2">The sequence shown here is derived from an EMBL/GenBank/DDBJ whole genome shotgun (WGS) entry which is preliminary data.</text>
</comment>
<dbReference type="PANTHER" id="PTHR37187">
    <property type="entry name" value="EXPRESSED PROTEIN"/>
    <property type="match status" value="1"/>
</dbReference>
<proteinExistence type="predicted"/>
<dbReference type="InParanoid" id="A0A7J7CEC4"/>
<feature type="compositionally biased region" description="Basic and acidic residues" evidence="1">
    <location>
        <begin position="12"/>
        <end position="33"/>
    </location>
</feature>
<name>A0A7J7CEC4_TRIWF</name>
<dbReference type="PANTHER" id="PTHR37187:SF7">
    <property type="entry name" value="EXPRESSED PROTEIN"/>
    <property type="match status" value="1"/>
</dbReference>
<evidence type="ECO:0000313" key="2">
    <source>
        <dbReference type="EMBL" id="KAF5732483.1"/>
    </source>
</evidence>
<feature type="compositionally biased region" description="Basic and acidic residues" evidence="1">
    <location>
        <begin position="57"/>
        <end position="76"/>
    </location>
</feature>
<reference evidence="2 3" key="1">
    <citation type="journal article" date="2020" name="Nat. Commun.">
        <title>Genome of Tripterygium wilfordii and identification of cytochrome P450 involved in triptolide biosynthesis.</title>
        <authorList>
            <person name="Tu L."/>
            <person name="Su P."/>
            <person name="Zhang Z."/>
            <person name="Gao L."/>
            <person name="Wang J."/>
            <person name="Hu T."/>
            <person name="Zhou J."/>
            <person name="Zhang Y."/>
            <person name="Zhao Y."/>
            <person name="Liu Y."/>
            <person name="Song Y."/>
            <person name="Tong Y."/>
            <person name="Lu Y."/>
            <person name="Yang J."/>
            <person name="Xu C."/>
            <person name="Jia M."/>
            <person name="Peters R.J."/>
            <person name="Huang L."/>
            <person name="Gao W."/>
        </authorList>
    </citation>
    <scope>NUCLEOTIDE SEQUENCE [LARGE SCALE GENOMIC DNA]</scope>
    <source>
        <strain evidence="3">cv. XIE 37</strain>
        <tissue evidence="2">Leaf</tissue>
    </source>
</reference>
<gene>
    <name evidence="2" type="ORF">HS088_TW17G00010</name>
</gene>
<organism evidence="2 3">
    <name type="scientific">Tripterygium wilfordii</name>
    <name type="common">Thunder God vine</name>
    <dbReference type="NCBI Taxonomy" id="458696"/>
    <lineage>
        <taxon>Eukaryota</taxon>
        <taxon>Viridiplantae</taxon>
        <taxon>Streptophyta</taxon>
        <taxon>Embryophyta</taxon>
        <taxon>Tracheophyta</taxon>
        <taxon>Spermatophyta</taxon>
        <taxon>Magnoliopsida</taxon>
        <taxon>eudicotyledons</taxon>
        <taxon>Gunneridae</taxon>
        <taxon>Pentapetalae</taxon>
        <taxon>rosids</taxon>
        <taxon>fabids</taxon>
        <taxon>Celastrales</taxon>
        <taxon>Celastraceae</taxon>
        <taxon>Tripterygium</taxon>
    </lineage>
</organism>
<feature type="region of interest" description="Disordered" evidence="1">
    <location>
        <begin position="222"/>
        <end position="253"/>
    </location>
</feature>
<accession>A0A7J7CEC4</accession>
<feature type="region of interest" description="Disordered" evidence="1">
    <location>
        <begin position="112"/>
        <end position="190"/>
    </location>
</feature>
<dbReference type="Proteomes" id="UP000593562">
    <property type="component" value="Unassembled WGS sequence"/>
</dbReference>
<dbReference type="OrthoDB" id="1926326at2759"/>
<dbReference type="AlphaFoldDB" id="A0A7J7CEC4"/>
<feature type="compositionally biased region" description="Basic and acidic residues" evidence="1">
    <location>
        <begin position="234"/>
        <end position="245"/>
    </location>
</feature>
<feature type="compositionally biased region" description="Basic and acidic residues" evidence="1">
    <location>
        <begin position="112"/>
        <end position="121"/>
    </location>
</feature>
<keyword evidence="3" id="KW-1185">Reference proteome</keyword>
<evidence type="ECO:0000313" key="3">
    <source>
        <dbReference type="Proteomes" id="UP000593562"/>
    </source>
</evidence>
<feature type="region of interest" description="Disordered" evidence="1">
    <location>
        <begin position="1"/>
        <end position="76"/>
    </location>
</feature>
<protein>
    <submittedName>
        <fullName evidence="2">Uncharacterized protein</fullName>
    </submittedName>
</protein>
<sequence length="277" mass="29533">MEDSQLNGIVEKTQDMEPSQNHDKKLSLGDVKEFNSVVDDGMSDAQQVKISEEDKESDEKSHQAEDSVALEAEKEDVKSVVEPLMSLPEAVAKSVEPDATIEVANKGVEDKTLPYPEEKVGKSSIANPDVGMNGIDGTTQAASDEKAKTAPTAADEYGSTPSDIADETPRGIEEKENGESPPKGVREAERTAVVASTGESSAIFDEEAVNNADALLLNQSADIPGVGSADGGDQDDKAKITERSENSPVISLTQRTLRPTSTSWRSCCGLLQVLRRS</sequence>
<feature type="compositionally biased region" description="Basic and acidic residues" evidence="1">
    <location>
        <begin position="167"/>
        <end position="190"/>
    </location>
</feature>